<dbReference type="InterPro" id="IPR000157">
    <property type="entry name" value="TIR_dom"/>
</dbReference>
<feature type="domain" description="TIR" evidence="4">
    <location>
        <begin position="12"/>
        <end position="149"/>
    </location>
</feature>
<dbReference type="PANTHER" id="PTHR11017:SF570">
    <property type="entry name" value="DISEASE RESISTANCE PROTEIN (TIR-NBS CLASS)-RELATED"/>
    <property type="match status" value="1"/>
</dbReference>
<sequence length="1198" mass="135846">MASSDAGMPSNSEYQVFLSFRGPDTRAGFTDVLFHSLTDAGICVFRDDEELRVGERIDGSLQQAIQNSKIYIPIFSRTYASSQWCLRELTQIVASTFNSGGNKEILPICFDVEPDDIKLKTPLYRNAILNLEREKKFCNEQVDAWREALMEIDAIKFWEVKKYKGHGELIKLVVEEVLKKLKTKHRLVTGHLVGIDDRVAAVGKLLDLNSGGVRLINIYGMGGIGKTTLAKVVFNKISSHFGKCCCFLEDVRAKSSRTDGLVELQKKLLSEISHPAGIRSIDEIDYGMKRIGEALSNKKVLIVLDDVDNNKQVEYLVGNGTLYSGSRILITTRNKDVLESHTLNHQIVDYEMEVMSVGRALELFSQHAFNRDCPSDDYNDFAKEIVFASGRLPLALEVIGSFLYHKTRELWKETLDKLRKAPHEDVFGKLKISYDALSFEQQQIFLDIACFFIGEDKTNAIYMWRDCGLFPDNEVRILSSMCLIKIVENNKFWMHSQLGDLGKEIVRQEDPMNPGKRSRLCTHEEILDTITTKKVKKKVQALDLDLHKSYAKVVIKSEDIGRFKHLRYLKLSGGTLVGNLADRLTELRWLIWSHPSPMSRPTNMHLNNVVVLQFSDNDFIDDSKLQSLIKIARKLKVLSLESCHNITKTPDFSECLNLERLAFENCSSLRKINGSVGKLKCLIELKFDACLCLEDLPEEIGDLVNLKHFFVQWCNVKKLPDSIWKLKSLCELHFFRGFDGFDSANSWELPSGIGMLQNLEVLVVNSSNLKGQLPFGIGSLPYLRILNLSFTRISDVPESISMLPCLQRLELMECPGIQELPVLPTSLTHLRVSSASLRIVPDLSNLTNLVELDLNVSRGVGEKPCAGMLWWIGRLSKLTKLSLGLHNIPAPTELASLSHLNQLDLFGLDPQTFPQLPLSLQKLGLDNFNSIVSLFPNLRNLSSLELRRSPMQEFQLDGLQLPHLRELLVQSCAPLQRFSLSSMRKLKDVQVRDCPELVEIQFSWVFESLSSLSIEWCKSFGRLVYVGEEGHDNNESANEMINCEGRLILQLKALNKLQTFNLAGCHKILKIQVVGTSGSWERFDVWSCSSLQSLYGLQNLKNLKSLSIHYCNGLQVVEGLDELEFLDQLILKNCRSLESLIDISSTKLPNHCHIHISCCWKLHGVKKGFDGSVQFFKHHKQRRRLGRASFQCLSFNRM</sequence>
<protein>
    <submittedName>
        <fullName evidence="6">Disease resistance protein L6-like isoform X1</fullName>
    </submittedName>
</protein>
<dbReference type="GO" id="GO:0007165">
    <property type="term" value="P:signal transduction"/>
    <property type="evidence" value="ECO:0007669"/>
    <property type="project" value="InterPro"/>
</dbReference>
<dbReference type="GO" id="GO:0006952">
    <property type="term" value="P:defense response"/>
    <property type="evidence" value="ECO:0007669"/>
    <property type="project" value="UniProtKB-KW"/>
</dbReference>
<dbReference type="InterPro" id="IPR058192">
    <property type="entry name" value="WHD_ROQ1-like"/>
</dbReference>
<dbReference type="GeneID" id="115742875"/>
<dbReference type="InterPro" id="IPR055414">
    <property type="entry name" value="LRR_R13L4/SHOC2-like"/>
</dbReference>
<evidence type="ECO:0000256" key="1">
    <source>
        <dbReference type="ARBA" id="ARBA00022614"/>
    </source>
</evidence>
<dbReference type="AlphaFoldDB" id="A0A8B8PEM0"/>
<dbReference type="SUPFAM" id="SSF52200">
    <property type="entry name" value="Toll/Interleukin receptor TIR domain"/>
    <property type="match status" value="1"/>
</dbReference>
<evidence type="ECO:0000313" key="6">
    <source>
        <dbReference type="RefSeq" id="XP_030533256.2"/>
    </source>
</evidence>
<evidence type="ECO:0000256" key="3">
    <source>
        <dbReference type="ARBA" id="ARBA00022821"/>
    </source>
</evidence>
<keyword evidence="1" id="KW-0433">Leucine-rich repeat</keyword>
<dbReference type="SMART" id="SM00255">
    <property type="entry name" value="TIR"/>
    <property type="match status" value="1"/>
</dbReference>
<dbReference type="GO" id="GO:0043531">
    <property type="term" value="F:ADP binding"/>
    <property type="evidence" value="ECO:0007669"/>
    <property type="project" value="InterPro"/>
</dbReference>
<dbReference type="Pfam" id="PF01582">
    <property type="entry name" value="TIR"/>
    <property type="match status" value="1"/>
</dbReference>
<dbReference type="SUPFAM" id="SSF52058">
    <property type="entry name" value="L domain-like"/>
    <property type="match status" value="3"/>
</dbReference>
<dbReference type="InterPro" id="IPR035897">
    <property type="entry name" value="Toll_tir_struct_dom_sf"/>
</dbReference>
<gene>
    <name evidence="6" type="primary">LOC115742875</name>
</gene>
<reference evidence="6" key="1">
    <citation type="submission" date="2025-08" db="UniProtKB">
        <authorList>
            <consortium name="RefSeq"/>
        </authorList>
    </citation>
    <scope>IDENTIFICATION</scope>
    <source>
        <tissue evidence="6">Leaf</tissue>
    </source>
</reference>
<evidence type="ECO:0000313" key="5">
    <source>
        <dbReference type="Proteomes" id="UP000827889"/>
    </source>
</evidence>
<keyword evidence="2" id="KW-0677">Repeat</keyword>
<evidence type="ECO:0000259" key="4">
    <source>
        <dbReference type="PROSITE" id="PS50104"/>
    </source>
</evidence>
<dbReference type="RefSeq" id="XP_030533256.2">
    <property type="nucleotide sequence ID" value="XM_030677396.2"/>
</dbReference>
<name>A0A8B8PEM0_9MYRT</name>
<evidence type="ECO:0000256" key="2">
    <source>
        <dbReference type="ARBA" id="ARBA00022737"/>
    </source>
</evidence>
<accession>A0A8B8PEM0</accession>
<dbReference type="Pfam" id="PF00931">
    <property type="entry name" value="NB-ARC"/>
    <property type="match status" value="1"/>
</dbReference>
<dbReference type="Gene3D" id="3.40.50.10140">
    <property type="entry name" value="Toll/interleukin-1 receptor homology (TIR) domain"/>
    <property type="match status" value="1"/>
</dbReference>
<dbReference type="Pfam" id="PF23247">
    <property type="entry name" value="LRR_RPS2"/>
    <property type="match status" value="1"/>
</dbReference>
<dbReference type="InterPro" id="IPR044974">
    <property type="entry name" value="Disease_R_plants"/>
</dbReference>
<proteinExistence type="predicted"/>
<dbReference type="PROSITE" id="PS50104">
    <property type="entry name" value="TIR"/>
    <property type="match status" value="1"/>
</dbReference>
<dbReference type="InterPro" id="IPR042197">
    <property type="entry name" value="Apaf_helical"/>
</dbReference>
<dbReference type="SUPFAM" id="SSF52540">
    <property type="entry name" value="P-loop containing nucleoside triphosphate hydrolases"/>
    <property type="match status" value="1"/>
</dbReference>
<dbReference type="Gene3D" id="3.80.10.10">
    <property type="entry name" value="Ribonuclease Inhibitor"/>
    <property type="match status" value="4"/>
</dbReference>
<dbReference type="InterPro" id="IPR032675">
    <property type="entry name" value="LRR_dom_sf"/>
</dbReference>
<dbReference type="Gene3D" id="3.40.50.300">
    <property type="entry name" value="P-loop containing nucleotide triphosphate hydrolases"/>
    <property type="match status" value="1"/>
</dbReference>
<dbReference type="InterPro" id="IPR027417">
    <property type="entry name" value="P-loop_NTPase"/>
</dbReference>
<dbReference type="PRINTS" id="PR00364">
    <property type="entry name" value="DISEASERSIST"/>
</dbReference>
<dbReference type="GO" id="GO:0051707">
    <property type="term" value="P:response to other organism"/>
    <property type="evidence" value="ECO:0007669"/>
    <property type="project" value="UniProtKB-ARBA"/>
</dbReference>
<dbReference type="KEGG" id="rarg:115742875"/>
<dbReference type="Gene3D" id="1.10.8.430">
    <property type="entry name" value="Helical domain of apoptotic protease-activating factors"/>
    <property type="match status" value="1"/>
</dbReference>
<dbReference type="InterPro" id="IPR057135">
    <property type="entry name" value="At4g27190-like_LRR"/>
</dbReference>
<dbReference type="Pfam" id="PF23598">
    <property type="entry name" value="LRR_14"/>
    <property type="match status" value="2"/>
</dbReference>
<keyword evidence="3" id="KW-0611">Plant defense</keyword>
<dbReference type="PANTHER" id="PTHR11017">
    <property type="entry name" value="LEUCINE-RICH REPEAT-CONTAINING PROTEIN"/>
    <property type="match status" value="1"/>
</dbReference>
<dbReference type="InterPro" id="IPR002182">
    <property type="entry name" value="NB-ARC"/>
</dbReference>
<dbReference type="Pfam" id="PF23282">
    <property type="entry name" value="WHD_ROQ1"/>
    <property type="match status" value="1"/>
</dbReference>
<dbReference type="Proteomes" id="UP000827889">
    <property type="component" value="Chromosome 9"/>
</dbReference>
<organism evidence="5 6">
    <name type="scientific">Rhodamnia argentea</name>
    <dbReference type="NCBI Taxonomy" id="178133"/>
    <lineage>
        <taxon>Eukaryota</taxon>
        <taxon>Viridiplantae</taxon>
        <taxon>Streptophyta</taxon>
        <taxon>Embryophyta</taxon>
        <taxon>Tracheophyta</taxon>
        <taxon>Spermatophyta</taxon>
        <taxon>Magnoliopsida</taxon>
        <taxon>eudicotyledons</taxon>
        <taxon>Gunneridae</taxon>
        <taxon>Pentapetalae</taxon>
        <taxon>rosids</taxon>
        <taxon>malvids</taxon>
        <taxon>Myrtales</taxon>
        <taxon>Myrtaceae</taxon>
        <taxon>Myrtoideae</taxon>
        <taxon>Myrteae</taxon>
        <taxon>Australasian group</taxon>
        <taxon>Rhodamnia</taxon>
    </lineage>
</organism>
<keyword evidence="5" id="KW-1185">Reference proteome</keyword>